<dbReference type="OrthoDB" id="1938451at2759"/>
<dbReference type="SUPFAM" id="SSF56672">
    <property type="entry name" value="DNA/RNA polymerases"/>
    <property type="match status" value="1"/>
</dbReference>
<dbReference type="InterPro" id="IPR043128">
    <property type="entry name" value="Rev_trsase/Diguanyl_cyclase"/>
</dbReference>
<proteinExistence type="predicted"/>
<organism evidence="2 3">
    <name type="scientific">Mucuna pruriens</name>
    <name type="common">Velvet bean</name>
    <name type="synonym">Dolichos pruriens</name>
    <dbReference type="NCBI Taxonomy" id="157652"/>
    <lineage>
        <taxon>Eukaryota</taxon>
        <taxon>Viridiplantae</taxon>
        <taxon>Streptophyta</taxon>
        <taxon>Embryophyta</taxon>
        <taxon>Tracheophyta</taxon>
        <taxon>Spermatophyta</taxon>
        <taxon>Magnoliopsida</taxon>
        <taxon>eudicotyledons</taxon>
        <taxon>Gunneridae</taxon>
        <taxon>Pentapetalae</taxon>
        <taxon>rosids</taxon>
        <taxon>fabids</taxon>
        <taxon>Fabales</taxon>
        <taxon>Fabaceae</taxon>
        <taxon>Papilionoideae</taxon>
        <taxon>50 kb inversion clade</taxon>
        <taxon>NPAAA clade</taxon>
        <taxon>indigoferoid/millettioid clade</taxon>
        <taxon>Phaseoleae</taxon>
        <taxon>Mucuna</taxon>
    </lineage>
</organism>
<dbReference type="Proteomes" id="UP000257109">
    <property type="component" value="Unassembled WGS sequence"/>
</dbReference>
<protein>
    <recommendedName>
        <fullName evidence="1">Reverse transcriptase/retrotransposon-derived protein RNase H-like domain-containing protein</fullName>
    </recommendedName>
</protein>
<dbReference type="InterPro" id="IPR043502">
    <property type="entry name" value="DNA/RNA_pol_sf"/>
</dbReference>
<dbReference type="Gene3D" id="3.30.70.270">
    <property type="match status" value="1"/>
</dbReference>
<evidence type="ECO:0000313" key="3">
    <source>
        <dbReference type="Proteomes" id="UP000257109"/>
    </source>
</evidence>
<dbReference type="EMBL" id="QJKJ01003440">
    <property type="protein sequence ID" value="RDX98497.1"/>
    <property type="molecule type" value="Genomic_DNA"/>
</dbReference>
<reference evidence="2" key="1">
    <citation type="submission" date="2018-05" db="EMBL/GenBank/DDBJ databases">
        <title>Draft genome of Mucuna pruriens seed.</title>
        <authorList>
            <person name="Nnadi N.E."/>
            <person name="Vos R."/>
            <person name="Hasami M.H."/>
            <person name="Devisetty U.K."/>
            <person name="Aguiy J.C."/>
        </authorList>
    </citation>
    <scope>NUCLEOTIDE SEQUENCE [LARGE SCALE GENOMIC DNA]</scope>
    <source>
        <strain evidence="2">JCA_2017</strain>
    </source>
</reference>
<keyword evidence="3" id="KW-1185">Reference proteome</keyword>
<feature type="domain" description="Reverse transcriptase/retrotransposon-derived protein RNase H-like" evidence="1">
    <location>
        <begin position="52"/>
        <end position="115"/>
    </location>
</feature>
<dbReference type="Pfam" id="PF17919">
    <property type="entry name" value="RT_RNaseH_2"/>
    <property type="match status" value="1"/>
</dbReference>
<evidence type="ECO:0000259" key="1">
    <source>
        <dbReference type="Pfam" id="PF17919"/>
    </source>
</evidence>
<feature type="non-terminal residue" evidence="2">
    <location>
        <position position="1"/>
    </location>
</feature>
<comment type="caution">
    <text evidence="2">The sequence shown here is derived from an EMBL/GenBank/DDBJ whole genome shotgun (WGS) entry which is preliminary data.</text>
</comment>
<sequence>MLANANGLRSFSIRMILEDGHNRRSWISFLSWSAKMAMSIFKTLKKGGSFIWTTKREKAFHKLKAILATSPVLTRSTLGNPLLVYISVSDDASTTIVQEKEGSQYPLYFTNKVLQG</sequence>
<dbReference type="InterPro" id="IPR041577">
    <property type="entry name" value="RT_RNaseH_2"/>
</dbReference>
<dbReference type="AlphaFoldDB" id="A0A371H6T2"/>
<gene>
    <name evidence="2" type="ORF">CR513_18569</name>
</gene>
<accession>A0A371H6T2</accession>
<name>A0A371H6T2_MUCPR</name>
<evidence type="ECO:0000313" key="2">
    <source>
        <dbReference type="EMBL" id="RDX98497.1"/>
    </source>
</evidence>